<organism evidence="2 3">
    <name type="scientific">Comamonas nitrativorans</name>
    <dbReference type="NCBI Taxonomy" id="108437"/>
    <lineage>
        <taxon>Bacteria</taxon>
        <taxon>Pseudomonadati</taxon>
        <taxon>Pseudomonadota</taxon>
        <taxon>Betaproteobacteria</taxon>
        <taxon>Burkholderiales</taxon>
        <taxon>Comamonadaceae</taxon>
        <taxon>Comamonas</taxon>
    </lineage>
</organism>
<sequence>MKPTPQLPEELHLAELRREQAFKKVCLAAQAVPLKIWQLPFAYLAGVLVGVFAYFAQTNLFLAITAGAAVAALNVATAAAVSISKTNAALVALIDERERSLSGEYKKIGKGFCRE</sequence>
<evidence type="ECO:0000256" key="1">
    <source>
        <dbReference type="SAM" id="Phobius"/>
    </source>
</evidence>
<keyword evidence="1" id="KW-1133">Transmembrane helix</keyword>
<proteinExistence type="predicted"/>
<comment type="caution">
    <text evidence="2">The sequence shown here is derived from an EMBL/GenBank/DDBJ whole genome shotgun (WGS) entry which is preliminary data.</text>
</comment>
<feature type="transmembrane region" description="Helical" evidence="1">
    <location>
        <begin position="36"/>
        <end position="55"/>
    </location>
</feature>
<keyword evidence="3" id="KW-1185">Reference proteome</keyword>
<accession>A0ABV9GY55</accession>
<feature type="transmembrane region" description="Helical" evidence="1">
    <location>
        <begin position="61"/>
        <end position="83"/>
    </location>
</feature>
<dbReference type="EMBL" id="JBHSEW010000005">
    <property type="protein sequence ID" value="MFC4622054.1"/>
    <property type="molecule type" value="Genomic_DNA"/>
</dbReference>
<keyword evidence="1" id="KW-0812">Transmembrane</keyword>
<reference evidence="3" key="1">
    <citation type="journal article" date="2019" name="Int. J. Syst. Evol. Microbiol.">
        <title>The Global Catalogue of Microorganisms (GCM) 10K type strain sequencing project: providing services to taxonomists for standard genome sequencing and annotation.</title>
        <authorList>
            <consortium name="The Broad Institute Genomics Platform"/>
            <consortium name="The Broad Institute Genome Sequencing Center for Infectious Disease"/>
            <person name="Wu L."/>
            <person name="Ma J."/>
        </authorList>
    </citation>
    <scope>NUCLEOTIDE SEQUENCE [LARGE SCALE GENOMIC DNA]</scope>
    <source>
        <strain evidence="3">JCM 11650</strain>
    </source>
</reference>
<gene>
    <name evidence="2" type="ORF">ACFO3A_07455</name>
</gene>
<keyword evidence="1" id="KW-0472">Membrane</keyword>
<evidence type="ECO:0000313" key="2">
    <source>
        <dbReference type="EMBL" id="MFC4622054.1"/>
    </source>
</evidence>
<evidence type="ECO:0000313" key="3">
    <source>
        <dbReference type="Proteomes" id="UP001595967"/>
    </source>
</evidence>
<protein>
    <submittedName>
        <fullName evidence="2">Uncharacterized protein</fullName>
    </submittedName>
</protein>
<dbReference type="RefSeq" id="WP_377725321.1">
    <property type="nucleotide sequence ID" value="NZ_JBHSEW010000005.1"/>
</dbReference>
<name>A0ABV9GY55_9BURK</name>
<dbReference type="Proteomes" id="UP001595967">
    <property type="component" value="Unassembled WGS sequence"/>
</dbReference>